<sequence>MRYYCTPKNSKAPCYLQMNPRDFYYKNYFKKSLCLVDRRWIWETWSKTRHNHRFLDVLNSYLRLAIPEFTMVSLITHFFLLLTQIKFLTKLKVNYKSPTYLSFYVESGPHVYFKNNGNSEPSVFLHHRKGHRGM</sequence>
<feature type="transmembrane region" description="Helical" evidence="1">
    <location>
        <begin position="61"/>
        <end position="82"/>
    </location>
</feature>
<keyword evidence="2" id="KW-1185">Reference proteome</keyword>
<organism evidence="2 3">
    <name type="scientific">Strongyloides papillosus</name>
    <name type="common">Intestinal threadworm</name>
    <dbReference type="NCBI Taxonomy" id="174720"/>
    <lineage>
        <taxon>Eukaryota</taxon>
        <taxon>Metazoa</taxon>
        <taxon>Ecdysozoa</taxon>
        <taxon>Nematoda</taxon>
        <taxon>Chromadorea</taxon>
        <taxon>Rhabditida</taxon>
        <taxon>Tylenchina</taxon>
        <taxon>Panagrolaimomorpha</taxon>
        <taxon>Strongyloidoidea</taxon>
        <taxon>Strongyloididae</taxon>
        <taxon>Strongyloides</taxon>
    </lineage>
</organism>
<keyword evidence="1" id="KW-1133">Transmembrane helix</keyword>
<dbReference type="WBParaSite" id="SPAL_0001193525.1">
    <property type="protein sequence ID" value="SPAL_0001193525.1"/>
    <property type="gene ID" value="SPAL_0001193525"/>
</dbReference>
<protein>
    <submittedName>
        <fullName evidence="3">Ovule protein</fullName>
    </submittedName>
</protein>
<dbReference type="Proteomes" id="UP000046392">
    <property type="component" value="Unplaced"/>
</dbReference>
<evidence type="ECO:0000256" key="1">
    <source>
        <dbReference type="SAM" id="Phobius"/>
    </source>
</evidence>
<evidence type="ECO:0000313" key="3">
    <source>
        <dbReference type="WBParaSite" id="SPAL_0001193525.1"/>
    </source>
</evidence>
<dbReference type="AlphaFoldDB" id="A0A0N5C1R5"/>
<keyword evidence="1" id="KW-0812">Transmembrane</keyword>
<reference evidence="3" key="1">
    <citation type="submission" date="2017-02" db="UniProtKB">
        <authorList>
            <consortium name="WormBaseParasite"/>
        </authorList>
    </citation>
    <scope>IDENTIFICATION</scope>
</reference>
<name>A0A0N5C1R5_STREA</name>
<accession>A0A0N5C1R5</accession>
<proteinExistence type="predicted"/>
<keyword evidence="1" id="KW-0472">Membrane</keyword>
<evidence type="ECO:0000313" key="2">
    <source>
        <dbReference type="Proteomes" id="UP000046392"/>
    </source>
</evidence>